<reference evidence="5" key="1">
    <citation type="submission" date="2025-08" db="UniProtKB">
        <authorList>
            <consortium name="Ensembl"/>
        </authorList>
    </citation>
    <scope>IDENTIFICATION</scope>
</reference>
<dbReference type="InterPro" id="IPR037120">
    <property type="entry name" value="Haem_peroxidase_sf_animal"/>
</dbReference>
<keyword evidence="1" id="KW-1015">Disulfide bond</keyword>
<dbReference type="GO" id="GO:0004601">
    <property type="term" value="F:peroxidase activity"/>
    <property type="evidence" value="ECO:0007669"/>
    <property type="project" value="InterPro"/>
</dbReference>
<dbReference type="Pfam" id="PF03098">
    <property type="entry name" value="An_peroxidase"/>
    <property type="match status" value="1"/>
</dbReference>
<evidence type="ECO:0000259" key="4">
    <source>
        <dbReference type="PROSITE" id="PS50923"/>
    </source>
</evidence>
<dbReference type="Pfam" id="PF00084">
    <property type="entry name" value="Sushi"/>
    <property type="match status" value="1"/>
</dbReference>
<keyword evidence="3" id="KW-0768">Sushi</keyword>
<name>A0A3Q2Y2S1_HIPCM</name>
<evidence type="ECO:0000256" key="2">
    <source>
        <dbReference type="PIRSR" id="PIRSR619791-2"/>
    </source>
</evidence>
<keyword evidence="6" id="KW-1185">Reference proteome</keyword>
<dbReference type="Gene3D" id="2.10.70.10">
    <property type="entry name" value="Complement Module, domain 1"/>
    <property type="match status" value="1"/>
</dbReference>
<dbReference type="SUPFAM" id="SSF57535">
    <property type="entry name" value="Complement control module/SCR domain"/>
    <property type="match status" value="1"/>
</dbReference>
<dbReference type="SUPFAM" id="SSF48113">
    <property type="entry name" value="Heme-dependent peroxidases"/>
    <property type="match status" value="1"/>
</dbReference>
<feature type="domain" description="Sushi" evidence="4">
    <location>
        <begin position="468"/>
        <end position="524"/>
    </location>
</feature>
<dbReference type="PANTHER" id="PTHR11475">
    <property type="entry name" value="OXIDASE/PEROXIDASE"/>
    <property type="match status" value="1"/>
</dbReference>
<dbReference type="GO" id="GO:0005615">
    <property type="term" value="C:extracellular space"/>
    <property type="evidence" value="ECO:0007669"/>
    <property type="project" value="TreeGrafter"/>
</dbReference>
<dbReference type="Gene3D" id="1.10.640.10">
    <property type="entry name" value="Haem peroxidase domain superfamily, animal type"/>
    <property type="match status" value="1"/>
</dbReference>
<sequence>LTYYYFISFLQALDNLPSAQSCLPFNRSLPACFNGFGRDILQAMQQQQMNAITSFIDGSVVYGSGPKVNNLLRDLCGLNGKLTVNEHFKDPKGRPYLPFEESLQSVCLHGEENVACFRAGDSRVNEGLPLTSLHLLWLRQHNQIAETLKHLNGHWNAETIYEETRKIIGALHQIITMRDYVPKIIGKEFFDNYIGPYGGYDPTVDPSASNVFATAAFRFGHATISPVVRRLNASYQEHESFPSLKLHETFFSPWRIIKEGGIDPIVRGALGTQAAAPHSNKLLTDELTERLIVLSIPQDMDLASLNLQRGRDHGLPGYNDWRDFCGLERIRTLEDFKQVVSDASVAERILQLYKHPDNIDIWLGGLVETFSPGSRTGPMFSCLIAKQMKALRDGDRFWWEADGMFSQEQRDELLKVSLSKIICENTDITEVPPDAFIFGKYPSGYVSCNNLPAMNLEAWREEKSEDLKRCGSPGQIENGDYVLFKIAGKLVALYSCYHGFKLTGNALIACEGNQWNNKFPHCEGMFAGTGSLSQMTLWENWILNWLLVNHEAHQYNHSESHLQSVGNGLTLPAPKSGEHIRCHQFGTSKRMMVTSARDHELNGKHFC</sequence>
<accession>A0A3Q2Y2S1</accession>
<protein>
    <submittedName>
        <fullName evidence="5">Thyroid peroxidase</fullName>
    </submittedName>
</protein>
<dbReference type="InterPro" id="IPR010255">
    <property type="entry name" value="Haem_peroxidase_sf"/>
</dbReference>
<organism evidence="5 6">
    <name type="scientific">Hippocampus comes</name>
    <name type="common">Tiger tail seahorse</name>
    <dbReference type="NCBI Taxonomy" id="109280"/>
    <lineage>
        <taxon>Eukaryota</taxon>
        <taxon>Metazoa</taxon>
        <taxon>Chordata</taxon>
        <taxon>Craniata</taxon>
        <taxon>Vertebrata</taxon>
        <taxon>Euteleostomi</taxon>
        <taxon>Actinopterygii</taxon>
        <taxon>Neopterygii</taxon>
        <taxon>Teleostei</taxon>
        <taxon>Neoteleostei</taxon>
        <taxon>Acanthomorphata</taxon>
        <taxon>Syngnathiaria</taxon>
        <taxon>Syngnathiformes</taxon>
        <taxon>Syngnathoidei</taxon>
        <taxon>Syngnathidae</taxon>
        <taxon>Hippocampus</taxon>
    </lineage>
</organism>
<dbReference type="InterPro" id="IPR019791">
    <property type="entry name" value="Haem_peroxidase_animal"/>
</dbReference>
<dbReference type="SMART" id="SM00032">
    <property type="entry name" value="CCP"/>
    <property type="match status" value="1"/>
</dbReference>
<comment type="caution">
    <text evidence="3">Lacks conserved residue(s) required for the propagation of feature annotation.</text>
</comment>
<evidence type="ECO:0000313" key="6">
    <source>
        <dbReference type="Proteomes" id="UP000264820"/>
    </source>
</evidence>
<keyword evidence="2" id="KW-0349">Heme</keyword>
<reference evidence="5" key="2">
    <citation type="submission" date="2025-09" db="UniProtKB">
        <authorList>
            <consortium name="Ensembl"/>
        </authorList>
    </citation>
    <scope>IDENTIFICATION</scope>
</reference>
<proteinExistence type="predicted"/>
<dbReference type="GO" id="GO:0006979">
    <property type="term" value="P:response to oxidative stress"/>
    <property type="evidence" value="ECO:0007669"/>
    <property type="project" value="InterPro"/>
</dbReference>
<dbReference type="PANTHER" id="PTHR11475:SF60">
    <property type="entry name" value="THYROID PEROXIDASE"/>
    <property type="match status" value="1"/>
</dbReference>
<evidence type="ECO:0000313" key="5">
    <source>
        <dbReference type="Ensembl" id="ENSHCOP00000011192.1"/>
    </source>
</evidence>
<keyword evidence="2" id="KW-0408">Iron</keyword>
<dbReference type="PROSITE" id="PS50292">
    <property type="entry name" value="PEROXIDASE_3"/>
    <property type="match status" value="1"/>
</dbReference>
<dbReference type="CDD" id="cd00033">
    <property type="entry name" value="CCP"/>
    <property type="match status" value="1"/>
</dbReference>
<dbReference type="InterPro" id="IPR035976">
    <property type="entry name" value="Sushi/SCR/CCP_sf"/>
</dbReference>
<keyword evidence="2" id="KW-0479">Metal-binding</keyword>
<dbReference type="GO" id="GO:0020037">
    <property type="term" value="F:heme binding"/>
    <property type="evidence" value="ECO:0007669"/>
    <property type="project" value="InterPro"/>
</dbReference>
<dbReference type="STRING" id="109280.ENSHCOP00000011192"/>
<dbReference type="Proteomes" id="UP000264820">
    <property type="component" value="Unplaced"/>
</dbReference>
<dbReference type="GeneTree" id="ENSGT00940000158104"/>
<dbReference type="Ensembl" id="ENSHCOT00000017842.1">
    <property type="protein sequence ID" value="ENSHCOP00000011192.1"/>
    <property type="gene ID" value="ENSHCOG00000014597.1"/>
</dbReference>
<evidence type="ECO:0000256" key="1">
    <source>
        <dbReference type="ARBA" id="ARBA00023157"/>
    </source>
</evidence>
<dbReference type="PROSITE" id="PS50923">
    <property type="entry name" value="SUSHI"/>
    <property type="match status" value="1"/>
</dbReference>
<feature type="binding site" description="axial binding residue" evidence="2">
    <location>
        <position position="221"/>
    </location>
    <ligand>
        <name>heme b</name>
        <dbReference type="ChEBI" id="CHEBI:60344"/>
    </ligand>
    <ligandPart>
        <name>Fe</name>
        <dbReference type="ChEBI" id="CHEBI:18248"/>
    </ligandPart>
</feature>
<dbReference type="InterPro" id="IPR000436">
    <property type="entry name" value="Sushi_SCR_CCP_dom"/>
</dbReference>
<dbReference type="FunFam" id="1.10.640.10:FF:000010">
    <property type="entry name" value="Thyroid peroxidase"/>
    <property type="match status" value="1"/>
</dbReference>
<dbReference type="GO" id="GO:0046872">
    <property type="term" value="F:metal ion binding"/>
    <property type="evidence" value="ECO:0007669"/>
    <property type="project" value="UniProtKB-KW"/>
</dbReference>
<dbReference type="PRINTS" id="PR00457">
    <property type="entry name" value="ANPEROXIDASE"/>
</dbReference>
<dbReference type="AlphaFoldDB" id="A0A3Q2Y2S1"/>
<evidence type="ECO:0000256" key="3">
    <source>
        <dbReference type="PROSITE-ProRule" id="PRU00302"/>
    </source>
</evidence>